<dbReference type="EMBL" id="CM001403">
    <property type="protein sequence ID" value="EHQ25068.1"/>
    <property type="molecule type" value="Genomic_DNA"/>
</dbReference>
<organism evidence="1 2">
    <name type="scientific">Mucilaginibacter paludis DSM 18603</name>
    <dbReference type="NCBI Taxonomy" id="714943"/>
    <lineage>
        <taxon>Bacteria</taxon>
        <taxon>Pseudomonadati</taxon>
        <taxon>Bacteroidota</taxon>
        <taxon>Sphingobacteriia</taxon>
        <taxon>Sphingobacteriales</taxon>
        <taxon>Sphingobacteriaceae</taxon>
        <taxon>Mucilaginibacter</taxon>
    </lineage>
</organism>
<proteinExistence type="predicted"/>
<dbReference type="AlphaFoldDB" id="H1YBJ7"/>
<dbReference type="OrthoDB" id="8532199at2"/>
<dbReference type="RefSeq" id="WP_008504696.1">
    <property type="nucleotide sequence ID" value="NZ_CM001403.1"/>
</dbReference>
<sequence>MTDNGSSLILKQHFDNINLDFAEVLIMDSQSARAIDVLTEPDPAIYSKNYISIKNYLLASAQYLVTPASYIKIKQTLANQIKTDGKVSGWDFSMFNTWIGGRFSGPTKRMI</sequence>
<reference evidence="1" key="1">
    <citation type="submission" date="2011-09" db="EMBL/GenBank/DDBJ databases">
        <title>The permanent draft genome of Mucilaginibacter paludis DSM 18603.</title>
        <authorList>
            <consortium name="US DOE Joint Genome Institute (JGI-PGF)"/>
            <person name="Lucas S."/>
            <person name="Han J."/>
            <person name="Lapidus A."/>
            <person name="Bruce D."/>
            <person name="Goodwin L."/>
            <person name="Pitluck S."/>
            <person name="Peters L."/>
            <person name="Kyrpides N."/>
            <person name="Mavromatis K."/>
            <person name="Ivanova N."/>
            <person name="Mikhailova N."/>
            <person name="Held B."/>
            <person name="Detter J.C."/>
            <person name="Tapia R."/>
            <person name="Han C."/>
            <person name="Land M."/>
            <person name="Hauser L."/>
            <person name="Markowitz V."/>
            <person name="Cheng J.-F."/>
            <person name="Hugenholtz P."/>
            <person name="Woyke T."/>
            <person name="Wu D."/>
            <person name="Tindall B."/>
            <person name="Brambilla E."/>
            <person name="Klenk H.-P."/>
            <person name="Eisen J.A."/>
        </authorList>
    </citation>
    <scope>NUCLEOTIDE SEQUENCE [LARGE SCALE GENOMIC DNA]</scope>
    <source>
        <strain evidence="1">DSM 18603</strain>
    </source>
</reference>
<keyword evidence="2" id="KW-1185">Reference proteome</keyword>
<name>H1YBJ7_9SPHI</name>
<accession>H1YBJ7</accession>
<evidence type="ECO:0000313" key="1">
    <source>
        <dbReference type="EMBL" id="EHQ25068.1"/>
    </source>
</evidence>
<dbReference type="HOGENOM" id="CLU_2155507_0_0_10"/>
<evidence type="ECO:0000313" key="2">
    <source>
        <dbReference type="Proteomes" id="UP000002774"/>
    </source>
</evidence>
<dbReference type="STRING" id="714943.Mucpa_0887"/>
<dbReference type="Proteomes" id="UP000002774">
    <property type="component" value="Chromosome"/>
</dbReference>
<protein>
    <submittedName>
        <fullName evidence="1">Uncharacterized protein</fullName>
    </submittedName>
</protein>
<gene>
    <name evidence="1" type="ORF">Mucpa_0887</name>
</gene>